<evidence type="ECO:0000256" key="9">
    <source>
        <dbReference type="SAM" id="Phobius"/>
    </source>
</evidence>
<dbReference type="EMBL" id="KQ422595">
    <property type="protein sequence ID" value="KOF74594.1"/>
    <property type="molecule type" value="Genomic_DNA"/>
</dbReference>
<keyword evidence="5" id="KW-0297">G-protein coupled receptor</keyword>
<feature type="transmembrane region" description="Helical" evidence="9">
    <location>
        <begin position="42"/>
        <end position="63"/>
    </location>
</feature>
<reference evidence="11" key="1">
    <citation type="submission" date="2015-07" db="EMBL/GenBank/DDBJ databases">
        <title>MeaNS - Measles Nucleotide Surveillance Program.</title>
        <authorList>
            <person name="Tran T."/>
            <person name="Druce J."/>
        </authorList>
    </citation>
    <scope>NUCLEOTIDE SEQUENCE</scope>
    <source>
        <strain evidence="11">UCB-OBI-ISO-001</strain>
        <tissue evidence="11">Gonad</tissue>
    </source>
</reference>
<keyword evidence="2" id="KW-1003">Cell membrane</keyword>
<evidence type="ECO:0000256" key="6">
    <source>
        <dbReference type="ARBA" id="ARBA00023136"/>
    </source>
</evidence>
<dbReference type="CDD" id="cd00637">
    <property type="entry name" value="7tm_classA_rhodopsin-like"/>
    <property type="match status" value="1"/>
</dbReference>
<dbReference type="GO" id="GO:0005886">
    <property type="term" value="C:plasma membrane"/>
    <property type="evidence" value="ECO:0007669"/>
    <property type="project" value="UniProtKB-SubCell"/>
</dbReference>
<dbReference type="GO" id="GO:0004930">
    <property type="term" value="F:G protein-coupled receptor activity"/>
    <property type="evidence" value="ECO:0007669"/>
    <property type="project" value="UniProtKB-KW"/>
</dbReference>
<dbReference type="Pfam" id="PF00001">
    <property type="entry name" value="7tm_1"/>
    <property type="match status" value="1"/>
</dbReference>
<dbReference type="OrthoDB" id="6376512at2759"/>
<dbReference type="PROSITE" id="PS50262">
    <property type="entry name" value="G_PROTEIN_RECEP_F1_2"/>
    <property type="match status" value="1"/>
</dbReference>
<dbReference type="OMA" id="CKCSVYL"/>
<evidence type="ECO:0000259" key="10">
    <source>
        <dbReference type="PROSITE" id="PS50262"/>
    </source>
</evidence>
<feature type="transmembrane region" description="Helical" evidence="9">
    <location>
        <begin position="123"/>
        <end position="145"/>
    </location>
</feature>
<evidence type="ECO:0000313" key="11">
    <source>
        <dbReference type="EMBL" id="KOF74594.1"/>
    </source>
</evidence>
<keyword evidence="4 9" id="KW-1133">Transmembrane helix</keyword>
<comment type="subcellular location">
    <subcellularLocation>
        <location evidence="1">Cell membrane</location>
        <topology evidence="1">Multi-pass membrane protein</topology>
    </subcellularLocation>
</comment>
<sequence>MEPEISVQTGVIIAVNFIIIVGNILIILVLCNTNCLHNVNKLFFYSLTFADLCLGLFITPFSILTSFFGQWVYGDNRFCQVEAYLTTIFWIAGLYSLMCINVDHYIAIRRPERYNTLMSPVRCICWTVFVWFSAFSFCCPPLFALHRARYDEEAFMCIIDTRLQLAYFITAGLIMTCPPIFGLIYTISYLCSSSFRKKREVYETILQDRASRPWNYFMNSVASVIFTLAWIPWCVLQVHDIIYSRTQNGYRSPLHFYLLWLAIGNSFYKFFIYITMSREFRMGLRQLWSKPDCSCSASRIQEQESNVITLDTKMRNRSSMDV</sequence>
<evidence type="ECO:0000256" key="1">
    <source>
        <dbReference type="ARBA" id="ARBA00004651"/>
    </source>
</evidence>
<dbReference type="Gene3D" id="1.20.1070.10">
    <property type="entry name" value="Rhodopsin 7-helix transmembrane proteins"/>
    <property type="match status" value="1"/>
</dbReference>
<dbReference type="SUPFAM" id="SSF81321">
    <property type="entry name" value="Family A G protein-coupled receptor-like"/>
    <property type="match status" value="1"/>
</dbReference>
<name>A0A0L8GCL4_OCTBM</name>
<evidence type="ECO:0000256" key="2">
    <source>
        <dbReference type="ARBA" id="ARBA00022475"/>
    </source>
</evidence>
<feature type="domain" description="G-protein coupled receptors family 1 profile" evidence="10">
    <location>
        <begin position="22"/>
        <end position="273"/>
    </location>
</feature>
<accession>A0A0L8GCL4</accession>
<feature type="transmembrane region" description="Helical" evidence="9">
    <location>
        <begin position="216"/>
        <end position="236"/>
    </location>
</feature>
<keyword evidence="6 9" id="KW-0472">Membrane</keyword>
<keyword evidence="7" id="KW-0675">Receptor</keyword>
<dbReference type="InterPro" id="IPR000276">
    <property type="entry name" value="GPCR_Rhodpsn"/>
</dbReference>
<organism evidence="11">
    <name type="scientific">Octopus bimaculoides</name>
    <name type="common">California two-spotted octopus</name>
    <dbReference type="NCBI Taxonomy" id="37653"/>
    <lineage>
        <taxon>Eukaryota</taxon>
        <taxon>Metazoa</taxon>
        <taxon>Spiralia</taxon>
        <taxon>Lophotrochozoa</taxon>
        <taxon>Mollusca</taxon>
        <taxon>Cephalopoda</taxon>
        <taxon>Coleoidea</taxon>
        <taxon>Octopodiformes</taxon>
        <taxon>Octopoda</taxon>
        <taxon>Incirrata</taxon>
        <taxon>Octopodidae</taxon>
        <taxon>Octopus</taxon>
    </lineage>
</organism>
<dbReference type="PANTHER" id="PTHR22752">
    <property type="entry name" value="G PROTEIN-COUPLED RECEPTOR"/>
    <property type="match status" value="1"/>
</dbReference>
<dbReference type="AlphaFoldDB" id="A0A0L8GCL4"/>
<feature type="transmembrane region" description="Helical" evidence="9">
    <location>
        <begin position="165"/>
        <end position="190"/>
    </location>
</feature>
<evidence type="ECO:0000256" key="4">
    <source>
        <dbReference type="ARBA" id="ARBA00022989"/>
    </source>
</evidence>
<protein>
    <recommendedName>
        <fullName evidence="10">G-protein coupled receptors family 1 profile domain-containing protein</fullName>
    </recommendedName>
</protein>
<proteinExistence type="predicted"/>
<keyword evidence="3 9" id="KW-0812">Transmembrane</keyword>
<evidence type="ECO:0000256" key="7">
    <source>
        <dbReference type="ARBA" id="ARBA00023170"/>
    </source>
</evidence>
<feature type="transmembrane region" description="Helical" evidence="9">
    <location>
        <begin position="83"/>
        <end position="102"/>
    </location>
</feature>
<evidence type="ECO:0000256" key="8">
    <source>
        <dbReference type="ARBA" id="ARBA00023224"/>
    </source>
</evidence>
<feature type="transmembrane region" description="Helical" evidence="9">
    <location>
        <begin position="256"/>
        <end position="276"/>
    </location>
</feature>
<keyword evidence="8" id="KW-0807">Transducer</keyword>
<feature type="transmembrane region" description="Helical" evidence="9">
    <location>
        <begin position="6"/>
        <end position="30"/>
    </location>
</feature>
<gene>
    <name evidence="11" type="ORF">OCBIM_22035883mg</name>
</gene>
<evidence type="ECO:0000256" key="3">
    <source>
        <dbReference type="ARBA" id="ARBA00022692"/>
    </source>
</evidence>
<evidence type="ECO:0000256" key="5">
    <source>
        <dbReference type="ARBA" id="ARBA00023040"/>
    </source>
</evidence>
<dbReference type="PRINTS" id="PR00237">
    <property type="entry name" value="GPCRRHODOPSN"/>
</dbReference>
<dbReference type="InterPro" id="IPR017452">
    <property type="entry name" value="GPCR_Rhodpsn_7TM"/>
</dbReference>